<accession>A0A938XY21</accession>
<proteinExistence type="predicted"/>
<dbReference type="Proteomes" id="UP000717624">
    <property type="component" value="Unassembled WGS sequence"/>
</dbReference>
<protein>
    <submittedName>
        <fullName evidence="2">Uncharacterized protein</fullName>
    </submittedName>
</protein>
<dbReference type="RefSeq" id="WP_204520123.1">
    <property type="nucleotide sequence ID" value="NZ_BAABIN010000029.1"/>
</dbReference>
<keyword evidence="1" id="KW-1133">Transmembrane helix</keyword>
<name>A0A938XY21_9BACL</name>
<dbReference type="EMBL" id="JAFBEB010000024">
    <property type="protein sequence ID" value="MBM7592312.1"/>
    <property type="molecule type" value="Genomic_DNA"/>
</dbReference>
<keyword evidence="1" id="KW-0472">Membrane</keyword>
<reference evidence="2" key="1">
    <citation type="submission" date="2021-01" db="EMBL/GenBank/DDBJ databases">
        <title>Genomic Encyclopedia of Type Strains, Phase IV (KMG-IV): sequencing the most valuable type-strain genomes for metagenomic binning, comparative biology and taxonomic classification.</title>
        <authorList>
            <person name="Goeker M."/>
        </authorList>
    </citation>
    <scope>NUCLEOTIDE SEQUENCE</scope>
    <source>
        <strain evidence="2">DSM 25523</strain>
    </source>
</reference>
<evidence type="ECO:0000313" key="3">
    <source>
        <dbReference type="Proteomes" id="UP000717624"/>
    </source>
</evidence>
<sequence length="136" mass="15725">MIKLQVFLVCLAVIVFVFSMIVCMEMYALERAIARSIYTDLADDMQDIGYLDPELADYYQARMYELGWGEQPGGFFGGTWPLDEANRARKEKNETVTIAMTVRPSIISQWINQYFQGETEFRFSGTRPSEYFAPGW</sequence>
<evidence type="ECO:0000256" key="1">
    <source>
        <dbReference type="SAM" id="Phobius"/>
    </source>
</evidence>
<keyword evidence="3" id="KW-1185">Reference proteome</keyword>
<organism evidence="2 3">
    <name type="scientific">Brevibacillus fulvus</name>
    <dbReference type="NCBI Taxonomy" id="1125967"/>
    <lineage>
        <taxon>Bacteria</taxon>
        <taxon>Bacillati</taxon>
        <taxon>Bacillota</taxon>
        <taxon>Bacilli</taxon>
        <taxon>Bacillales</taxon>
        <taxon>Paenibacillaceae</taxon>
        <taxon>Brevibacillus</taxon>
    </lineage>
</organism>
<feature type="transmembrane region" description="Helical" evidence="1">
    <location>
        <begin position="6"/>
        <end position="29"/>
    </location>
</feature>
<evidence type="ECO:0000313" key="2">
    <source>
        <dbReference type="EMBL" id="MBM7592312.1"/>
    </source>
</evidence>
<keyword evidence="1" id="KW-0812">Transmembrane</keyword>
<dbReference type="AlphaFoldDB" id="A0A938XY21"/>
<gene>
    <name evidence="2" type="ORF">JOD01_003974</name>
</gene>
<comment type="caution">
    <text evidence="2">The sequence shown here is derived from an EMBL/GenBank/DDBJ whole genome shotgun (WGS) entry which is preliminary data.</text>
</comment>